<dbReference type="PANTHER" id="PTHR30309:SF0">
    <property type="entry name" value="GLYCEROL-3-PHOSPHATE ACYLTRANSFERASE-RELATED"/>
    <property type="match status" value="1"/>
</dbReference>
<feature type="transmembrane region" description="Helical" evidence="10">
    <location>
        <begin position="53"/>
        <end position="75"/>
    </location>
</feature>
<feature type="transmembrane region" description="Helical" evidence="10">
    <location>
        <begin position="6"/>
        <end position="24"/>
    </location>
</feature>
<keyword evidence="6 10" id="KW-0443">Lipid metabolism</keyword>
<comment type="pathway">
    <text evidence="10">Lipid metabolism; phospholipid metabolism.</text>
</comment>
<keyword evidence="2 10" id="KW-0444">Lipid biosynthesis</keyword>
<evidence type="ECO:0000256" key="7">
    <source>
        <dbReference type="ARBA" id="ARBA00023136"/>
    </source>
</evidence>
<keyword evidence="3 10" id="KW-0808">Transferase</keyword>
<evidence type="ECO:0000256" key="8">
    <source>
        <dbReference type="ARBA" id="ARBA00023209"/>
    </source>
</evidence>
<gene>
    <name evidence="10" type="primary">plsY</name>
    <name evidence="11" type="ORF">SAMN02194393_02765</name>
</gene>
<feature type="transmembrane region" description="Helical" evidence="10">
    <location>
        <begin position="81"/>
        <end position="102"/>
    </location>
</feature>
<dbReference type="EMBL" id="FUZT01000006">
    <property type="protein sequence ID" value="SKC73743.1"/>
    <property type="molecule type" value="Genomic_DNA"/>
</dbReference>
<dbReference type="UniPathway" id="UPA00085"/>
<keyword evidence="7 10" id="KW-0472">Membrane</keyword>
<evidence type="ECO:0000256" key="3">
    <source>
        <dbReference type="ARBA" id="ARBA00022679"/>
    </source>
</evidence>
<comment type="similarity">
    <text evidence="10">Belongs to the PlsY family.</text>
</comment>
<keyword evidence="1 10" id="KW-1003">Cell membrane</keyword>
<keyword evidence="11" id="KW-0012">Acyltransferase</keyword>
<evidence type="ECO:0000256" key="1">
    <source>
        <dbReference type="ARBA" id="ARBA00022475"/>
    </source>
</evidence>
<dbReference type="GO" id="GO:0005886">
    <property type="term" value="C:plasma membrane"/>
    <property type="evidence" value="ECO:0007669"/>
    <property type="project" value="UniProtKB-SubCell"/>
</dbReference>
<dbReference type="RefSeq" id="WP_079492335.1">
    <property type="nucleotide sequence ID" value="NZ_FUZT01000006.1"/>
</dbReference>
<dbReference type="AlphaFoldDB" id="A0A1T5LCM9"/>
<dbReference type="Pfam" id="PF02660">
    <property type="entry name" value="G3P_acyltransf"/>
    <property type="match status" value="1"/>
</dbReference>
<feature type="transmembrane region" description="Helical" evidence="10">
    <location>
        <begin position="157"/>
        <end position="177"/>
    </location>
</feature>
<keyword evidence="8 10" id="KW-0594">Phospholipid biosynthesis</keyword>
<dbReference type="HAMAP" id="MF_01043">
    <property type="entry name" value="PlsY"/>
    <property type="match status" value="1"/>
</dbReference>
<comment type="function">
    <text evidence="10">Catalyzes the transfer of an acyl group from acyl-phosphate (acyl-PO(4)) to glycerol-3-phosphate (G3P) to form lysophosphatidic acid (LPA). This enzyme utilizes acyl-phosphate as fatty acyl donor, but not acyl-CoA or acyl-ACP.</text>
</comment>
<evidence type="ECO:0000256" key="10">
    <source>
        <dbReference type="HAMAP-Rule" id="MF_01043"/>
    </source>
</evidence>
<dbReference type="InterPro" id="IPR003811">
    <property type="entry name" value="G3P_acylTferase_PlsY"/>
</dbReference>
<evidence type="ECO:0000256" key="6">
    <source>
        <dbReference type="ARBA" id="ARBA00023098"/>
    </source>
</evidence>
<organism evidence="11 12">
    <name type="scientific">Maledivibacter halophilus</name>
    <dbReference type="NCBI Taxonomy" id="36842"/>
    <lineage>
        <taxon>Bacteria</taxon>
        <taxon>Bacillati</taxon>
        <taxon>Bacillota</taxon>
        <taxon>Clostridia</taxon>
        <taxon>Peptostreptococcales</taxon>
        <taxon>Caminicellaceae</taxon>
        <taxon>Maledivibacter</taxon>
    </lineage>
</organism>
<dbReference type="GO" id="GO:0043772">
    <property type="term" value="F:acyl-phosphate glycerol-3-phosphate acyltransferase activity"/>
    <property type="evidence" value="ECO:0007669"/>
    <property type="project" value="UniProtKB-UniRule"/>
</dbReference>
<keyword evidence="12" id="KW-1185">Reference proteome</keyword>
<dbReference type="Proteomes" id="UP000190285">
    <property type="component" value="Unassembled WGS sequence"/>
</dbReference>
<keyword evidence="4 10" id="KW-0812">Transmembrane</keyword>
<evidence type="ECO:0000313" key="12">
    <source>
        <dbReference type="Proteomes" id="UP000190285"/>
    </source>
</evidence>
<dbReference type="GO" id="GO:0008654">
    <property type="term" value="P:phospholipid biosynthetic process"/>
    <property type="evidence" value="ECO:0007669"/>
    <property type="project" value="UniProtKB-UniRule"/>
</dbReference>
<keyword evidence="9 10" id="KW-1208">Phospholipid metabolism</keyword>
<accession>A0A1T5LCM9</accession>
<evidence type="ECO:0000256" key="9">
    <source>
        <dbReference type="ARBA" id="ARBA00023264"/>
    </source>
</evidence>
<dbReference type="SMART" id="SM01207">
    <property type="entry name" value="G3P_acyltransf"/>
    <property type="match status" value="1"/>
</dbReference>
<protein>
    <recommendedName>
        <fullName evidence="10">Glycerol-3-phosphate acyltransferase</fullName>
    </recommendedName>
    <alternativeName>
        <fullName evidence="10">Acyl-PO4 G3P acyltransferase</fullName>
    </alternativeName>
    <alternativeName>
        <fullName evidence="10">Acyl-phosphate--glycerol-3-phosphate acyltransferase</fullName>
    </alternativeName>
    <alternativeName>
        <fullName evidence="10">G3P acyltransferase</fullName>
        <shortName evidence="10">GPAT</shortName>
        <ecNumber evidence="10">2.3.1.275</ecNumber>
    </alternativeName>
    <alternativeName>
        <fullName evidence="10">Lysophosphatidic acid synthase</fullName>
        <shortName evidence="10">LPA synthase</shortName>
    </alternativeName>
</protein>
<evidence type="ECO:0000256" key="5">
    <source>
        <dbReference type="ARBA" id="ARBA00022989"/>
    </source>
</evidence>
<feature type="transmembrane region" description="Helical" evidence="10">
    <location>
        <begin position="123"/>
        <end position="151"/>
    </location>
</feature>
<dbReference type="OrthoDB" id="9777124at2"/>
<comment type="subcellular location">
    <subcellularLocation>
        <location evidence="10">Cell membrane</location>
        <topology evidence="10">Multi-pass membrane protein</topology>
    </subcellularLocation>
</comment>
<evidence type="ECO:0000313" key="11">
    <source>
        <dbReference type="EMBL" id="SKC73743.1"/>
    </source>
</evidence>
<evidence type="ECO:0000256" key="2">
    <source>
        <dbReference type="ARBA" id="ARBA00022516"/>
    </source>
</evidence>
<reference evidence="11 12" key="1">
    <citation type="submission" date="2017-02" db="EMBL/GenBank/DDBJ databases">
        <authorList>
            <person name="Peterson S.W."/>
        </authorList>
    </citation>
    <scope>NUCLEOTIDE SEQUENCE [LARGE SCALE GENOMIC DNA]</scope>
    <source>
        <strain evidence="11 12">M1</strain>
    </source>
</reference>
<sequence length="204" mass="22579">MFELIIASLIGYSLGNFQTSYILGRLFRKIDIRNLGNGNAGASNATKTLGWKYGIIIALLDILKAVLAVIMVRRLFPDSPIFLFTAGFSTMLGHIYPIILGFRGGKGTASLIGMLISIDYRIGLILIFLLVSITIITDYIALATIVVVSILPVLTYLFGYSINSILICIFIALLSIYKHLPNIKNIINKREPGLRETINKKKKK</sequence>
<name>A0A1T5LCM9_9FIRM</name>
<evidence type="ECO:0000256" key="4">
    <source>
        <dbReference type="ARBA" id="ARBA00022692"/>
    </source>
</evidence>
<comment type="subunit">
    <text evidence="10">Probably interacts with PlsX.</text>
</comment>
<keyword evidence="5 10" id="KW-1133">Transmembrane helix</keyword>
<dbReference type="STRING" id="36842.SAMN02194393_02765"/>
<dbReference type="PANTHER" id="PTHR30309">
    <property type="entry name" value="INNER MEMBRANE PROTEIN YGIH"/>
    <property type="match status" value="1"/>
</dbReference>
<proteinExistence type="inferred from homology"/>
<comment type="catalytic activity">
    <reaction evidence="10">
        <text>an acyl phosphate + sn-glycerol 3-phosphate = a 1-acyl-sn-glycero-3-phosphate + phosphate</text>
        <dbReference type="Rhea" id="RHEA:34075"/>
        <dbReference type="ChEBI" id="CHEBI:43474"/>
        <dbReference type="ChEBI" id="CHEBI:57597"/>
        <dbReference type="ChEBI" id="CHEBI:57970"/>
        <dbReference type="ChEBI" id="CHEBI:59918"/>
        <dbReference type="EC" id="2.3.1.275"/>
    </reaction>
</comment>
<dbReference type="EC" id="2.3.1.275" evidence="10"/>